<evidence type="ECO:0000313" key="5">
    <source>
        <dbReference type="Proteomes" id="UP001530400"/>
    </source>
</evidence>
<evidence type="ECO:0000259" key="3">
    <source>
        <dbReference type="PROSITE" id="PS50089"/>
    </source>
</evidence>
<protein>
    <recommendedName>
        <fullName evidence="3">RING-type domain-containing protein</fullName>
    </recommendedName>
</protein>
<feature type="region of interest" description="Disordered" evidence="2">
    <location>
        <begin position="1"/>
        <end position="56"/>
    </location>
</feature>
<dbReference type="PANTHER" id="PTHR22765:SF411">
    <property type="entry name" value="OS02G0248440 PROTEIN"/>
    <property type="match status" value="1"/>
</dbReference>
<dbReference type="InterPro" id="IPR013083">
    <property type="entry name" value="Znf_RING/FYVE/PHD"/>
</dbReference>
<feature type="region of interest" description="Disordered" evidence="2">
    <location>
        <begin position="266"/>
        <end position="321"/>
    </location>
</feature>
<dbReference type="PROSITE" id="PS50089">
    <property type="entry name" value="ZF_RING_2"/>
    <property type="match status" value="1"/>
</dbReference>
<evidence type="ECO:0000313" key="4">
    <source>
        <dbReference type="EMBL" id="KAL3782592.1"/>
    </source>
</evidence>
<dbReference type="CDD" id="cd16448">
    <property type="entry name" value="RING-H2"/>
    <property type="match status" value="1"/>
</dbReference>
<dbReference type="EMBL" id="JALLPJ020000801">
    <property type="protein sequence ID" value="KAL3782592.1"/>
    <property type="molecule type" value="Genomic_DNA"/>
</dbReference>
<feature type="compositionally biased region" description="Acidic residues" evidence="2">
    <location>
        <begin position="271"/>
        <end position="286"/>
    </location>
</feature>
<proteinExistence type="predicted"/>
<dbReference type="PANTHER" id="PTHR22765">
    <property type="entry name" value="RING FINGER AND PROTEASE ASSOCIATED DOMAIN-CONTAINING"/>
    <property type="match status" value="1"/>
</dbReference>
<gene>
    <name evidence="4" type="ORF">ACHAWO_008243</name>
</gene>
<evidence type="ECO:0000256" key="2">
    <source>
        <dbReference type="SAM" id="MobiDB-lite"/>
    </source>
</evidence>
<dbReference type="InterPro" id="IPR001841">
    <property type="entry name" value="Znf_RING"/>
</dbReference>
<dbReference type="Gene3D" id="3.30.40.10">
    <property type="entry name" value="Zinc/RING finger domain, C3HC4 (zinc finger)"/>
    <property type="match status" value="1"/>
</dbReference>
<reference evidence="4 5" key="1">
    <citation type="submission" date="2024-10" db="EMBL/GenBank/DDBJ databases">
        <title>Updated reference genomes for cyclostephanoid diatoms.</title>
        <authorList>
            <person name="Roberts W.R."/>
            <person name="Alverson A.J."/>
        </authorList>
    </citation>
    <scope>NUCLEOTIDE SEQUENCE [LARGE SCALE GENOMIC DNA]</scope>
    <source>
        <strain evidence="4 5">AJA010-31</strain>
    </source>
</reference>
<dbReference type="SMART" id="SM00184">
    <property type="entry name" value="RING"/>
    <property type="match status" value="1"/>
</dbReference>
<keyword evidence="1" id="KW-0862">Zinc</keyword>
<keyword evidence="5" id="KW-1185">Reference proteome</keyword>
<sequence length="749" mass="84348">MEETAVQMHEPSDLSENQNNSPPTAEPPISHNEPQAPPTPAQSPRHSIGSNNSSGEAALTNYQKYGSIRPPISVLQDEFLEMYRQWKEHADALKGLESIQSRENSEDAWTGHMNFIQSLYAKHHREDGALMGTLDSTRLNNEIRDVFQEAEECIGDENVEGEDSDDEEWQRIKHFADVLFSPGAKFIGAIQLPTSVSSRMGSASQSLINRDLKSYELVVMEKNGVDEIGNQKGILCRHKIRGDEQCIYMKVDVVPLTCVHVASTTHAQKDEAEEVQGEAEDGNSEEQEQKKSDDPDTKLEAKEHTNNEAHPDSVTSDQSAAPKYTIQIEYSDGETICHGYWDNKTSRFNGTVRIVSDGRVEANPMGGTIISGLIGGRSGGNISEVDGEHIGRRRSSIKQTAQFHSFLLSPTTHIHPRGINPVPLHSLAEFLDIDVTPTNAKDIDQAALMDEIISLDNQKVVLHRARSAALRREALIKLVELGGFIDFSELARKRNIAQRRKKWRNAIGRLKPKFPRRLRRTRSTSSHTSDEPKVEKKKLQFFDHLAAISWTDLLEESGVQSEKVCANFRRRVALLNSLTFPSDEYKAQTMSNLRANGLSLLNSHTEWDQCISMGRTIALGWSWFERGSWGCFHRSAVVGRRCVHILFQMHSRLESNHDKLEKAYRKADGRLTSEQLDRITTANPNPDEAEHICGICHCDVNEVDENDIDQSEEPKFLICSHGFHWGCIREWLHDNTSCPVCRLDFNASF</sequence>
<dbReference type="Proteomes" id="UP001530400">
    <property type="component" value="Unassembled WGS sequence"/>
</dbReference>
<dbReference type="InterPro" id="IPR051826">
    <property type="entry name" value="E3_ubiquitin-ligase_domain"/>
</dbReference>
<evidence type="ECO:0000256" key="1">
    <source>
        <dbReference type="PROSITE-ProRule" id="PRU00175"/>
    </source>
</evidence>
<keyword evidence="1" id="KW-0479">Metal-binding</keyword>
<comment type="caution">
    <text evidence="4">The sequence shown here is derived from an EMBL/GenBank/DDBJ whole genome shotgun (WGS) entry which is preliminary data.</text>
</comment>
<name>A0ABD3P3L8_9STRA</name>
<keyword evidence="1" id="KW-0863">Zinc-finger</keyword>
<feature type="compositionally biased region" description="Polar residues" evidence="2">
    <location>
        <begin position="14"/>
        <end position="23"/>
    </location>
</feature>
<feature type="compositionally biased region" description="Basic and acidic residues" evidence="2">
    <location>
        <begin position="287"/>
        <end position="311"/>
    </location>
</feature>
<dbReference type="SUPFAM" id="SSF57850">
    <property type="entry name" value="RING/U-box"/>
    <property type="match status" value="1"/>
</dbReference>
<accession>A0ABD3P3L8</accession>
<feature type="domain" description="RING-type" evidence="3">
    <location>
        <begin position="693"/>
        <end position="742"/>
    </location>
</feature>
<dbReference type="Pfam" id="PF13639">
    <property type="entry name" value="zf-RING_2"/>
    <property type="match status" value="1"/>
</dbReference>
<feature type="compositionally biased region" description="Polar residues" evidence="2">
    <location>
        <begin position="42"/>
        <end position="56"/>
    </location>
</feature>
<dbReference type="GO" id="GO:0008270">
    <property type="term" value="F:zinc ion binding"/>
    <property type="evidence" value="ECO:0007669"/>
    <property type="project" value="UniProtKB-KW"/>
</dbReference>
<organism evidence="4 5">
    <name type="scientific">Cyclotella atomus</name>
    <dbReference type="NCBI Taxonomy" id="382360"/>
    <lineage>
        <taxon>Eukaryota</taxon>
        <taxon>Sar</taxon>
        <taxon>Stramenopiles</taxon>
        <taxon>Ochrophyta</taxon>
        <taxon>Bacillariophyta</taxon>
        <taxon>Coscinodiscophyceae</taxon>
        <taxon>Thalassiosirophycidae</taxon>
        <taxon>Stephanodiscales</taxon>
        <taxon>Stephanodiscaceae</taxon>
        <taxon>Cyclotella</taxon>
    </lineage>
</organism>
<dbReference type="AlphaFoldDB" id="A0ABD3P3L8"/>